<keyword evidence="3" id="KW-0813">Transport</keyword>
<keyword evidence="4 9" id="KW-0812">Transmembrane</keyword>
<dbReference type="SUPFAM" id="SSF52540">
    <property type="entry name" value="P-loop containing nucleoside triphosphate hydrolases"/>
    <property type="match status" value="1"/>
</dbReference>
<evidence type="ECO:0000256" key="5">
    <source>
        <dbReference type="ARBA" id="ARBA00022741"/>
    </source>
</evidence>
<dbReference type="Proteomes" id="UP001430953">
    <property type="component" value="Unassembled WGS sequence"/>
</dbReference>
<dbReference type="InterPro" id="IPR043926">
    <property type="entry name" value="ABCG_dom"/>
</dbReference>
<accession>A0AAW2GTU9</accession>
<dbReference type="InterPro" id="IPR050352">
    <property type="entry name" value="ABCG_transporters"/>
</dbReference>
<name>A0AAW2GTU9_9HYME</name>
<keyword evidence="8 9" id="KW-0472">Membrane</keyword>
<dbReference type="SMART" id="SM00382">
    <property type="entry name" value="AAA"/>
    <property type="match status" value="1"/>
</dbReference>
<dbReference type="GO" id="GO:0016887">
    <property type="term" value="F:ATP hydrolysis activity"/>
    <property type="evidence" value="ECO:0007669"/>
    <property type="project" value="InterPro"/>
</dbReference>
<keyword evidence="5" id="KW-0547">Nucleotide-binding</keyword>
<comment type="subcellular location">
    <subcellularLocation>
        <location evidence="1">Membrane</location>
        <topology evidence="1">Multi-pass membrane protein</topology>
    </subcellularLocation>
</comment>
<comment type="similarity">
    <text evidence="2">Belongs to the ABC transporter superfamily. ABCG family. Eye pigment precursor importer (TC 3.A.1.204) subfamily.</text>
</comment>
<feature type="transmembrane region" description="Helical" evidence="9">
    <location>
        <begin position="458"/>
        <end position="481"/>
    </location>
</feature>
<protein>
    <recommendedName>
        <fullName evidence="10">ABC transporter domain-containing protein</fullName>
    </recommendedName>
</protein>
<dbReference type="PROSITE" id="PS50893">
    <property type="entry name" value="ABC_TRANSPORTER_2"/>
    <property type="match status" value="1"/>
</dbReference>
<dbReference type="GO" id="GO:0140359">
    <property type="term" value="F:ABC-type transporter activity"/>
    <property type="evidence" value="ECO:0007669"/>
    <property type="project" value="InterPro"/>
</dbReference>
<feature type="transmembrane region" description="Helical" evidence="9">
    <location>
        <begin position="419"/>
        <end position="446"/>
    </location>
</feature>
<dbReference type="Pfam" id="PF01061">
    <property type="entry name" value="ABC2_membrane"/>
    <property type="match status" value="1"/>
</dbReference>
<evidence type="ECO:0000313" key="11">
    <source>
        <dbReference type="EMBL" id="KAL0130714.1"/>
    </source>
</evidence>
<sequence>MLSWQNLSVYAVDRRIVSKQLINNVRGVARPGEIIAILGGSGAGKSSLMTALALRAEPGIVVHGDVRVNGDLASSSYMRHHSGFMHQEDMFIETMTVLEHIWFMARMKLDGRMHTSNIRLKIDRLLRNVGLIERRDTRIGGGDDGKVLSGGEKKRLAFATELLTDPEILFLDEPTTGQDAHSAGVLVSHMTAFALRNRTVLCTIHQPSSTIFESFHRIILLAGGRVAFAGTSTQAIQFFASQGYECPCNYNPADFLVATLAIAPSGADGSGRVAQKICDAFLTSEACNEIDVILQQELDTTRSQLSTKENIRESRTFVEPSCWLRLYWLIHRGFLQVLRDPSVQLIRLLQKVTIATTAGLCFVGAVDFDQLGIQAVDGVIYLLVCENTFFPMYATLALIPQELPLLLREYKAGMYPVHIYYLARMISLVPGLLVEPMVFTVIMYLLAGLRPAMDALGLTILVVIFTMNVSTACGCFFSAVYRSVPLAMAYLVPFDYVLMITMGPFIKLGSLPAYVRWVRYFSWLLHSTEALTIIQWRGVQNISCETTELPCLTEGTEVLDRYDFDERNFWPDIVLMAVIYGVFHLLAYIFLWKRCRAR</sequence>
<dbReference type="InterPro" id="IPR013525">
    <property type="entry name" value="ABC2_TM"/>
</dbReference>
<keyword evidence="12" id="KW-1185">Reference proteome</keyword>
<dbReference type="PANTHER" id="PTHR48041:SF139">
    <property type="entry name" value="PROTEIN SCARLET"/>
    <property type="match status" value="1"/>
</dbReference>
<dbReference type="GO" id="GO:0005524">
    <property type="term" value="F:ATP binding"/>
    <property type="evidence" value="ECO:0007669"/>
    <property type="project" value="UniProtKB-KW"/>
</dbReference>
<evidence type="ECO:0000256" key="2">
    <source>
        <dbReference type="ARBA" id="ARBA00005814"/>
    </source>
</evidence>
<dbReference type="Pfam" id="PF19055">
    <property type="entry name" value="ABC2_membrane_7"/>
    <property type="match status" value="1"/>
</dbReference>
<dbReference type="GO" id="GO:0005886">
    <property type="term" value="C:plasma membrane"/>
    <property type="evidence" value="ECO:0007669"/>
    <property type="project" value="TreeGrafter"/>
</dbReference>
<feature type="transmembrane region" description="Helical" evidence="9">
    <location>
        <begin position="378"/>
        <end position="399"/>
    </location>
</feature>
<dbReference type="PROSITE" id="PS00211">
    <property type="entry name" value="ABC_TRANSPORTER_1"/>
    <property type="match status" value="1"/>
</dbReference>
<evidence type="ECO:0000313" key="12">
    <source>
        <dbReference type="Proteomes" id="UP001430953"/>
    </source>
</evidence>
<keyword evidence="7 9" id="KW-1133">Transmembrane helix</keyword>
<evidence type="ECO:0000256" key="7">
    <source>
        <dbReference type="ARBA" id="ARBA00022989"/>
    </source>
</evidence>
<feature type="domain" description="ABC transporter" evidence="10">
    <location>
        <begin position="2"/>
        <end position="248"/>
    </location>
</feature>
<dbReference type="InterPro" id="IPR027417">
    <property type="entry name" value="P-loop_NTPase"/>
</dbReference>
<dbReference type="InterPro" id="IPR003439">
    <property type="entry name" value="ABC_transporter-like_ATP-bd"/>
</dbReference>
<feature type="transmembrane region" description="Helical" evidence="9">
    <location>
        <begin position="573"/>
        <end position="592"/>
    </location>
</feature>
<proteinExistence type="inferred from homology"/>
<evidence type="ECO:0000256" key="3">
    <source>
        <dbReference type="ARBA" id="ARBA00022448"/>
    </source>
</evidence>
<comment type="caution">
    <text evidence="11">The sequence shown here is derived from an EMBL/GenBank/DDBJ whole genome shotgun (WGS) entry which is preliminary data.</text>
</comment>
<evidence type="ECO:0000256" key="8">
    <source>
        <dbReference type="ARBA" id="ARBA00023136"/>
    </source>
</evidence>
<dbReference type="AlphaFoldDB" id="A0AAW2GTU9"/>
<evidence type="ECO:0000256" key="4">
    <source>
        <dbReference type="ARBA" id="ARBA00022692"/>
    </source>
</evidence>
<dbReference type="GO" id="GO:0030659">
    <property type="term" value="C:cytoplasmic vesicle membrane"/>
    <property type="evidence" value="ECO:0007669"/>
    <property type="project" value="TreeGrafter"/>
</dbReference>
<feature type="transmembrane region" description="Helical" evidence="9">
    <location>
        <begin position="487"/>
        <end position="506"/>
    </location>
</feature>
<dbReference type="InterPro" id="IPR003593">
    <property type="entry name" value="AAA+_ATPase"/>
</dbReference>
<dbReference type="Gene3D" id="3.40.50.300">
    <property type="entry name" value="P-loop containing nucleotide triphosphate hydrolases"/>
    <property type="match status" value="1"/>
</dbReference>
<evidence type="ECO:0000259" key="10">
    <source>
        <dbReference type="PROSITE" id="PS50893"/>
    </source>
</evidence>
<dbReference type="PANTHER" id="PTHR48041">
    <property type="entry name" value="ABC TRANSPORTER G FAMILY MEMBER 28"/>
    <property type="match status" value="1"/>
</dbReference>
<gene>
    <name evidence="11" type="ORF">PUN28_002382</name>
</gene>
<evidence type="ECO:0000256" key="9">
    <source>
        <dbReference type="SAM" id="Phobius"/>
    </source>
</evidence>
<dbReference type="InterPro" id="IPR017871">
    <property type="entry name" value="ABC_transporter-like_CS"/>
</dbReference>
<dbReference type="EMBL" id="JADYXP020000002">
    <property type="protein sequence ID" value="KAL0130714.1"/>
    <property type="molecule type" value="Genomic_DNA"/>
</dbReference>
<evidence type="ECO:0000256" key="1">
    <source>
        <dbReference type="ARBA" id="ARBA00004141"/>
    </source>
</evidence>
<evidence type="ECO:0000256" key="6">
    <source>
        <dbReference type="ARBA" id="ARBA00022840"/>
    </source>
</evidence>
<organism evidence="11 12">
    <name type="scientific">Cardiocondyla obscurior</name>
    <dbReference type="NCBI Taxonomy" id="286306"/>
    <lineage>
        <taxon>Eukaryota</taxon>
        <taxon>Metazoa</taxon>
        <taxon>Ecdysozoa</taxon>
        <taxon>Arthropoda</taxon>
        <taxon>Hexapoda</taxon>
        <taxon>Insecta</taxon>
        <taxon>Pterygota</taxon>
        <taxon>Neoptera</taxon>
        <taxon>Endopterygota</taxon>
        <taxon>Hymenoptera</taxon>
        <taxon>Apocrita</taxon>
        <taxon>Aculeata</taxon>
        <taxon>Formicoidea</taxon>
        <taxon>Formicidae</taxon>
        <taxon>Myrmicinae</taxon>
        <taxon>Cardiocondyla</taxon>
    </lineage>
</organism>
<keyword evidence="6" id="KW-0067">ATP-binding</keyword>
<reference evidence="11 12" key="1">
    <citation type="submission" date="2023-03" db="EMBL/GenBank/DDBJ databases">
        <title>High recombination rates correlate with genetic variation in Cardiocondyla obscurior ants.</title>
        <authorList>
            <person name="Errbii M."/>
        </authorList>
    </citation>
    <scope>NUCLEOTIDE SEQUENCE [LARGE SCALE GENOMIC DNA]</scope>
    <source>
        <strain evidence="11">Alpha-2009</strain>
        <tissue evidence="11">Whole body</tissue>
    </source>
</reference>
<dbReference type="Pfam" id="PF00005">
    <property type="entry name" value="ABC_tran"/>
    <property type="match status" value="1"/>
</dbReference>